<dbReference type="Proteomes" id="UP000199403">
    <property type="component" value="Unassembled WGS sequence"/>
</dbReference>
<feature type="transmembrane region" description="Helical" evidence="1">
    <location>
        <begin position="1261"/>
        <end position="1279"/>
    </location>
</feature>
<evidence type="ECO:0000313" key="2">
    <source>
        <dbReference type="EMBL" id="SEJ18213.1"/>
    </source>
</evidence>
<evidence type="ECO:0000313" key="3">
    <source>
        <dbReference type="Proteomes" id="UP000199403"/>
    </source>
</evidence>
<accession>A0A1H6WMX1</accession>
<proteinExistence type="predicted"/>
<reference evidence="3" key="1">
    <citation type="submission" date="2016-10" db="EMBL/GenBank/DDBJ databases">
        <authorList>
            <person name="Varghese N."/>
            <person name="Submissions S."/>
        </authorList>
    </citation>
    <scope>NUCLEOTIDE SEQUENCE [LARGE SCALE GENOMIC DNA]</scope>
    <source>
        <strain evidence="3">IBRC-M 10761</strain>
    </source>
</reference>
<sequence>MKFKDLRIWIFIFGGMLLIGAYLYQHSKTNQKQLETQGIKAVHLARQNFVEAFYNYHVQLEGFFKRNFYNWAGPEKHRAASRMVQLIDSKSRFGIKGIKSFEMDPTHDRSVLHHRGISLAKKDSLYVIGVKGFRFFLDERTRQGTLPELSAELLARSLKEKLGVRLEQDSLFGRAFEVDHELPVHALMENNLQSFFFDRMFVLDSSGTAIYPRDVAGLTVVPLDSLGGRRSVGEQKLSLQLSGNEYQGFLSPAIIGNNVFYLLGIKEKAQFERVALRIDFRLLSTFLTLLLLVFVSIPIISVFNLGDGDVLTKKRVMGLGLSLILVMLILGFFSFSLVQNYRSISPADDYVRDLKQAFSDEIDGLIENLGRFSRELRTHNGAANWADSLNPDKNANEFLEFDGSGKILNMLIPDADAVDGTIDFGDFPFVSIANRDYVQERPKEPEKHFISAHFSKSTGNLEGVISKSQGEIGYALTFRLDSLAPKISRNQRFFVFKPDGKVLLKSQKVNIPINYLQEGIGAEKWDEIKTLIENNRHAGESQVWKTPIYVNGYEYEALLSRIPSGQFVAENWLLYLENKNLQHSLHSLSSLEALTVFIPYVLVLVLLALLTLVTSKSSIYLAYTPFSFEWYSPSPTKRNKFLWLNLVLFLDLLLFVAVYLFLPLSIFKIFLWSALFAIQSGTCNFLLLSSSPKVRHLKNSTAFSIASVLLWLLAAYLLLQLSWLQSIDFHLFLTLFFLLLLGLLQVLCFRLARVRELPSLAPGSWKGHAGLQRIHQRLSDFWNRLTGVPVDKRVYALNFLLWLLIIGFLPGYFIHRQIFSQERFIWNVVEQDEPYQLDVPKESNNKVYFGLIKVHEEFRRTNFGRFSNHEDELIRNFVAPPHEVMVQAFHMPPNFSFKEFLSTRGFLQMLKGNLLVLVGLAVVLIWFFQMIMRLGNKIYLIDYHFTHGIALLPERSRKQQKSFIIGVDAAQSRNWILRQFGLSEHQVLRVNAVSVPTEMPDPEPLHQAVVFENIHCLEGADGLLEAVRTFQHVYNDKNRWLFVTSGKPLQEIIQPNTARSKRLLITEIFSDFLFQYVPLDFESSSISLPFPGQAWESMDKTEREVLKMQVGSRLFNDEKTQELAAEISCSPHAAVIATLITEELSRDPLDEPLSQERYEKCILSIQRYNKAYFMNIWAELSLKERKMVYNYAKEGFINFFNKETMTALIQKGIIKMNAERDRLVLFSNSFRNFVCLFVSDADVERFKQDERKSGNAKMIQAAVFSFVLISIALISFYDPTILNETSAYISGLLGLMGTVYSLLAKGFSKAPEMDQP</sequence>
<feature type="transmembrane region" description="Helical" evidence="1">
    <location>
        <begin position="669"/>
        <end position="688"/>
    </location>
</feature>
<dbReference type="RefSeq" id="WP_092172251.1">
    <property type="nucleotide sequence ID" value="NZ_FNZH01000002.1"/>
</dbReference>
<keyword evidence="1" id="KW-0472">Membrane</keyword>
<feature type="transmembrane region" description="Helical" evidence="1">
    <location>
        <begin position="1285"/>
        <end position="1303"/>
    </location>
</feature>
<feature type="transmembrane region" description="Helical" evidence="1">
    <location>
        <begin position="316"/>
        <end position="338"/>
    </location>
</feature>
<feature type="transmembrane region" description="Helical" evidence="1">
    <location>
        <begin position="597"/>
        <end position="621"/>
    </location>
</feature>
<organism evidence="2 3">
    <name type="scientific">Cyclobacterium xiamenense</name>
    <dbReference type="NCBI Taxonomy" id="1297121"/>
    <lineage>
        <taxon>Bacteria</taxon>
        <taxon>Pseudomonadati</taxon>
        <taxon>Bacteroidota</taxon>
        <taxon>Cytophagia</taxon>
        <taxon>Cytophagales</taxon>
        <taxon>Cyclobacteriaceae</taxon>
        <taxon>Cyclobacterium</taxon>
    </lineage>
</organism>
<keyword evidence="3" id="KW-1185">Reference proteome</keyword>
<feature type="transmembrane region" description="Helical" evidence="1">
    <location>
        <begin position="794"/>
        <end position="814"/>
    </location>
</feature>
<keyword evidence="1" id="KW-0812">Transmembrane</keyword>
<evidence type="ECO:0000256" key="1">
    <source>
        <dbReference type="SAM" id="Phobius"/>
    </source>
</evidence>
<feature type="transmembrane region" description="Helical" evidence="1">
    <location>
        <begin position="641"/>
        <end position="662"/>
    </location>
</feature>
<feature type="transmembrane region" description="Helical" evidence="1">
    <location>
        <begin position="914"/>
        <end position="932"/>
    </location>
</feature>
<dbReference type="OrthoDB" id="1113021at2"/>
<dbReference type="EMBL" id="FNZH01000002">
    <property type="protein sequence ID" value="SEJ18213.1"/>
    <property type="molecule type" value="Genomic_DNA"/>
</dbReference>
<dbReference type="STRING" id="1416801.SAMN05192553_102800"/>
<feature type="transmembrane region" description="Helical" evidence="1">
    <location>
        <begin position="282"/>
        <end position="304"/>
    </location>
</feature>
<keyword evidence="1" id="KW-1133">Transmembrane helix</keyword>
<feature type="transmembrane region" description="Helical" evidence="1">
    <location>
        <begin position="731"/>
        <end position="752"/>
    </location>
</feature>
<feature type="transmembrane region" description="Helical" evidence="1">
    <location>
        <begin position="700"/>
        <end position="719"/>
    </location>
</feature>
<name>A0A1H6WMX1_9BACT</name>
<gene>
    <name evidence="2" type="ORF">SAMN05192553_102800</name>
</gene>
<feature type="transmembrane region" description="Helical" evidence="1">
    <location>
        <begin position="6"/>
        <end position="24"/>
    </location>
</feature>
<protein>
    <submittedName>
        <fullName evidence="2">Uncharacterized protein</fullName>
    </submittedName>
</protein>